<evidence type="ECO:0000256" key="2">
    <source>
        <dbReference type="ARBA" id="ARBA00023015"/>
    </source>
</evidence>
<name>A0A2S9JJM5_9HYPH</name>
<dbReference type="GO" id="GO:0032993">
    <property type="term" value="C:protein-DNA complex"/>
    <property type="evidence" value="ECO:0007669"/>
    <property type="project" value="TreeGrafter"/>
</dbReference>
<dbReference type="PANTHER" id="PTHR30346:SF30">
    <property type="entry name" value="SMALL NEUTRAL PROTEASE REGULATORY PROTEIN"/>
    <property type="match status" value="1"/>
</dbReference>
<dbReference type="GO" id="GO:0003677">
    <property type="term" value="F:DNA binding"/>
    <property type="evidence" value="ECO:0007669"/>
    <property type="project" value="UniProtKB-KW"/>
</dbReference>
<accession>A0A2S9JJM5</accession>
<dbReference type="SUPFAM" id="SSF53850">
    <property type="entry name" value="Periplasmic binding protein-like II"/>
    <property type="match status" value="1"/>
</dbReference>
<comment type="similarity">
    <text evidence="1">Belongs to the LysR transcriptional regulatory family.</text>
</comment>
<keyword evidence="2" id="KW-0805">Transcription regulation</keyword>
<keyword evidence="4" id="KW-0804">Transcription</keyword>
<dbReference type="EMBL" id="PVBT01000003">
    <property type="protein sequence ID" value="PRD53165.1"/>
    <property type="molecule type" value="Genomic_DNA"/>
</dbReference>
<dbReference type="CDD" id="cd08451">
    <property type="entry name" value="PBP2_BudR"/>
    <property type="match status" value="1"/>
</dbReference>
<feature type="domain" description="HTH lysR-type" evidence="5">
    <location>
        <begin position="4"/>
        <end position="61"/>
    </location>
</feature>
<dbReference type="InterPro" id="IPR036388">
    <property type="entry name" value="WH-like_DNA-bd_sf"/>
</dbReference>
<dbReference type="Pfam" id="PF03466">
    <property type="entry name" value="LysR_substrate"/>
    <property type="match status" value="1"/>
</dbReference>
<dbReference type="InterPro" id="IPR036390">
    <property type="entry name" value="WH_DNA-bd_sf"/>
</dbReference>
<dbReference type="PROSITE" id="PS50931">
    <property type="entry name" value="HTH_LYSR"/>
    <property type="match status" value="1"/>
</dbReference>
<dbReference type="Pfam" id="PF00126">
    <property type="entry name" value="HTH_1"/>
    <property type="match status" value="1"/>
</dbReference>
<evidence type="ECO:0000313" key="7">
    <source>
        <dbReference type="Proteomes" id="UP000238563"/>
    </source>
</evidence>
<comment type="caution">
    <text evidence="6">The sequence shown here is derived from an EMBL/GenBank/DDBJ whole genome shotgun (WGS) entry which is preliminary data.</text>
</comment>
<evidence type="ECO:0000313" key="6">
    <source>
        <dbReference type="EMBL" id="PRD53165.1"/>
    </source>
</evidence>
<dbReference type="InterPro" id="IPR005119">
    <property type="entry name" value="LysR_subst-bd"/>
</dbReference>
<organism evidence="6 7">
    <name type="scientific">Phyllobacterium myrsinacearum</name>
    <dbReference type="NCBI Taxonomy" id="28101"/>
    <lineage>
        <taxon>Bacteria</taxon>
        <taxon>Pseudomonadati</taxon>
        <taxon>Pseudomonadota</taxon>
        <taxon>Alphaproteobacteria</taxon>
        <taxon>Hyphomicrobiales</taxon>
        <taxon>Phyllobacteriaceae</taxon>
        <taxon>Phyllobacterium</taxon>
    </lineage>
</organism>
<dbReference type="AlphaFoldDB" id="A0A2S9JJM5"/>
<dbReference type="Gene3D" id="3.40.190.10">
    <property type="entry name" value="Periplasmic binding protein-like II"/>
    <property type="match status" value="2"/>
</dbReference>
<evidence type="ECO:0000256" key="1">
    <source>
        <dbReference type="ARBA" id="ARBA00009437"/>
    </source>
</evidence>
<dbReference type="Gene3D" id="1.10.10.10">
    <property type="entry name" value="Winged helix-like DNA-binding domain superfamily/Winged helix DNA-binding domain"/>
    <property type="match status" value="1"/>
</dbReference>
<proteinExistence type="inferred from homology"/>
<evidence type="ECO:0000256" key="4">
    <source>
        <dbReference type="ARBA" id="ARBA00023163"/>
    </source>
</evidence>
<protein>
    <submittedName>
        <fullName evidence="6">LysR family transcriptional regulator</fullName>
    </submittedName>
</protein>
<sequence>MAMIDLKRLRAFVVLAEEGHVTRAAERLGIQQPPLTRLLQGLEAELGVLLMHRMPRGVRPTEAGNVLLDEARIILERAGGVADMVHRAARGEQGRLAIGFTSSAALHPFVPKALRAFHESLPKLSVVLEEAGTAELVDALMHERLDAAFIRSPVGRTPGLRIDAVLEEPMLVALPEGHRFARDTASRLLLTELATEPFILYRRMAGPGLYDTILTACREAGFSPIVAQEAPRLTATLSLVAAGFGISLVPASMRRLGGDDIAYRAVAGSSKLIAPLLLAMRQTHPAPALARFRGLVQRMTAEMRAANPADARVDRGNR</sequence>
<reference evidence="6 7" key="1">
    <citation type="submission" date="2018-02" db="EMBL/GenBank/DDBJ databases">
        <title>The draft genome of Phyllobacterium myrsinacearum DSM5892.</title>
        <authorList>
            <person name="Li L."/>
            <person name="Liu L."/>
            <person name="Zhang X."/>
            <person name="Wang T."/>
        </authorList>
    </citation>
    <scope>NUCLEOTIDE SEQUENCE [LARGE SCALE GENOMIC DNA]</scope>
    <source>
        <strain evidence="6 7">DSM 5892</strain>
    </source>
</reference>
<dbReference type="InterPro" id="IPR000847">
    <property type="entry name" value="LysR_HTH_N"/>
</dbReference>
<dbReference type="InterPro" id="IPR037410">
    <property type="entry name" value="BudR_PBP2"/>
</dbReference>
<dbReference type="PANTHER" id="PTHR30346">
    <property type="entry name" value="TRANSCRIPTIONAL DUAL REGULATOR HCAR-RELATED"/>
    <property type="match status" value="1"/>
</dbReference>
<keyword evidence="7" id="KW-1185">Reference proteome</keyword>
<dbReference type="FunFam" id="1.10.10.10:FF:000001">
    <property type="entry name" value="LysR family transcriptional regulator"/>
    <property type="match status" value="1"/>
</dbReference>
<keyword evidence="3" id="KW-0238">DNA-binding</keyword>
<dbReference type="PRINTS" id="PR00039">
    <property type="entry name" value="HTHLYSR"/>
</dbReference>
<dbReference type="Proteomes" id="UP000238563">
    <property type="component" value="Unassembled WGS sequence"/>
</dbReference>
<dbReference type="OrthoDB" id="9811588at2"/>
<evidence type="ECO:0000256" key="3">
    <source>
        <dbReference type="ARBA" id="ARBA00023125"/>
    </source>
</evidence>
<dbReference type="GO" id="GO:0003700">
    <property type="term" value="F:DNA-binding transcription factor activity"/>
    <property type="evidence" value="ECO:0007669"/>
    <property type="project" value="InterPro"/>
</dbReference>
<dbReference type="SUPFAM" id="SSF46785">
    <property type="entry name" value="Winged helix' DNA-binding domain"/>
    <property type="match status" value="1"/>
</dbReference>
<evidence type="ECO:0000259" key="5">
    <source>
        <dbReference type="PROSITE" id="PS50931"/>
    </source>
</evidence>
<gene>
    <name evidence="6" type="ORF">C5750_12260</name>
</gene>